<dbReference type="EMBL" id="JBEFKJ010000045">
    <property type="protein sequence ID" value="KAL2037089.1"/>
    <property type="molecule type" value="Genomic_DNA"/>
</dbReference>
<dbReference type="Proteomes" id="UP001590950">
    <property type="component" value="Unassembled WGS sequence"/>
</dbReference>
<organism evidence="2 3">
    <name type="scientific">Stereocaulon virgatum</name>
    <dbReference type="NCBI Taxonomy" id="373712"/>
    <lineage>
        <taxon>Eukaryota</taxon>
        <taxon>Fungi</taxon>
        <taxon>Dikarya</taxon>
        <taxon>Ascomycota</taxon>
        <taxon>Pezizomycotina</taxon>
        <taxon>Lecanoromycetes</taxon>
        <taxon>OSLEUM clade</taxon>
        <taxon>Lecanoromycetidae</taxon>
        <taxon>Lecanorales</taxon>
        <taxon>Lecanorineae</taxon>
        <taxon>Stereocaulaceae</taxon>
        <taxon>Stereocaulon</taxon>
    </lineage>
</organism>
<evidence type="ECO:0000313" key="2">
    <source>
        <dbReference type="EMBL" id="KAL2037089.1"/>
    </source>
</evidence>
<reference evidence="2 3" key="1">
    <citation type="submission" date="2024-09" db="EMBL/GenBank/DDBJ databases">
        <title>Rethinking Asexuality: The Enigmatic Case of Functional Sexual Genes in Lepraria (Stereocaulaceae).</title>
        <authorList>
            <person name="Doellman M."/>
            <person name="Sun Y."/>
            <person name="Barcenas-Pena A."/>
            <person name="Lumbsch H.T."/>
            <person name="Grewe F."/>
        </authorList>
    </citation>
    <scope>NUCLEOTIDE SEQUENCE [LARGE SCALE GENOMIC DNA]</scope>
    <source>
        <strain evidence="2 3">Mercado 3170</strain>
    </source>
</reference>
<protein>
    <submittedName>
        <fullName evidence="2">Uncharacterized protein</fullName>
    </submittedName>
</protein>
<feature type="region of interest" description="Disordered" evidence="1">
    <location>
        <begin position="1"/>
        <end position="71"/>
    </location>
</feature>
<keyword evidence="3" id="KW-1185">Reference proteome</keyword>
<proteinExistence type="predicted"/>
<evidence type="ECO:0000256" key="1">
    <source>
        <dbReference type="SAM" id="MobiDB-lite"/>
    </source>
</evidence>
<gene>
    <name evidence="2" type="ORF">N7G274_010216</name>
</gene>
<comment type="caution">
    <text evidence="2">The sequence shown here is derived from an EMBL/GenBank/DDBJ whole genome shotgun (WGS) entry which is preliminary data.</text>
</comment>
<accession>A0ABR3ZV98</accession>
<sequence length="145" mass="16164">MNPHPTWNGKKTMPRPYPGQAIKRKPVPAPAKPAIPVKAPGHAARAMRVQQQQQQQQQRKAVPAPANRSARVPREIKRVAANHHQQHVAFLDGKWVGPENGKNAFTGFRGGYMVQRYDGKWVPAKEVMRGKGGKEKEVVHAGGWF</sequence>
<name>A0ABR3ZV98_9LECA</name>
<evidence type="ECO:0000313" key="3">
    <source>
        <dbReference type="Proteomes" id="UP001590950"/>
    </source>
</evidence>